<keyword evidence="1" id="KW-0472">Membrane</keyword>
<dbReference type="EMBL" id="JAUTXY010000006">
    <property type="protein sequence ID" value="MEE2058800.1"/>
    <property type="molecule type" value="Genomic_DNA"/>
</dbReference>
<reference evidence="3 4" key="1">
    <citation type="submission" date="2023-07" db="EMBL/GenBank/DDBJ databases">
        <authorList>
            <person name="Girao M."/>
            <person name="Carvalho M.F."/>
        </authorList>
    </citation>
    <scope>NUCLEOTIDE SEQUENCE [LARGE SCALE GENOMIC DNA]</scope>
    <source>
        <strain evidence="3 4">YIM65754</strain>
    </source>
</reference>
<comment type="caution">
    <text evidence="3">The sequence shown here is derived from an EMBL/GenBank/DDBJ whole genome shotgun (WGS) entry which is preliminary data.</text>
</comment>
<keyword evidence="1" id="KW-0812">Transmembrane</keyword>
<evidence type="ECO:0000256" key="1">
    <source>
        <dbReference type="SAM" id="Phobius"/>
    </source>
</evidence>
<evidence type="ECO:0000313" key="3">
    <source>
        <dbReference type="EMBL" id="MEE2058800.1"/>
    </source>
</evidence>
<dbReference type="Pfam" id="PF07331">
    <property type="entry name" value="TctB"/>
    <property type="match status" value="1"/>
</dbReference>
<feature type="domain" description="DUF1468" evidence="2">
    <location>
        <begin position="27"/>
        <end position="173"/>
    </location>
</feature>
<protein>
    <submittedName>
        <fullName evidence="3">Tripartite tricarboxylate transporter TctB family protein</fullName>
    </submittedName>
</protein>
<organism evidence="3 4">
    <name type="scientific">Rhodococcus artemisiae</name>
    <dbReference type="NCBI Taxonomy" id="714159"/>
    <lineage>
        <taxon>Bacteria</taxon>
        <taxon>Bacillati</taxon>
        <taxon>Actinomycetota</taxon>
        <taxon>Actinomycetes</taxon>
        <taxon>Mycobacteriales</taxon>
        <taxon>Nocardiaceae</taxon>
        <taxon>Rhodococcus</taxon>
    </lineage>
</organism>
<sequence>MTTDEHDTTLEPAPRPTGRWVGKSALIMPALLVVVGLFLVYGIVDMEIADDSEIFGPRSFPAIAAAFCFVIAALLTVSILRHPEIPDAPVDDNGQPISGPASNWRATGITIGSFVVFTVLLVPAGWIIAGAVVFWGVTVGLGSTKYVANLLIGLALSSIVQLVFGGLLGLTLPPGVMGLF</sequence>
<name>A0ABU7LB72_9NOCA</name>
<proteinExistence type="predicted"/>
<dbReference type="RefSeq" id="WP_330134046.1">
    <property type="nucleotide sequence ID" value="NZ_JAUTXY010000006.1"/>
</dbReference>
<feature type="transmembrane region" description="Helical" evidence="1">
    <location>
        <begin position="147"/>
        <end position="170"/>
    </location>
</feature>
<gene>
    <name evidence="3" type="ORF">Q7514_14850</name>
</gene>
<feature type="transmembrane region" description="Helical" evidence="1">
    <location>
        <begin position="20"/>
        <end position="41"/>
    </location>
</feature>
<keyword evidence="4" id="KW-1185">Reference proteome</keyword>
<dbReference type="InterPro" id="IPR009936">
    <property type="entry name" value="DUF1468"/>
</dbReference>
<dbReference type="Proteomes" id="UP001336020">
    <property type="component" value="Unassembled WGS sequence"/>
</dbReference>
<keyword evidence="1" id="KW-1133">Transmembrane helix</keyword>
<feature type="transmembrane region" description="Helical" evidence="1">
    <location>
        <begin position="109"/>
        <end position="135"/>
    </location>
</feature>
<accession>A0ABU7LB72</accession>
<evidence type="ECO:0000313" key="4">
    <source>
        <dbReference type="Proteomes" id="UP001336020"/>
    </source>
</evidence>
<feature type="transmembrane region" description="Helical" evidence="1">
    <location>
        <begin position="62"/>
        <end position="80"/>
    </location>
</feature>
<evidence type="ECO:0000259" key="2">
    <source>
        <dbReference type="Pfam" id="PF07331"/>
    </source>
</evidence>